<reference evidence="3 5" key="1">
    <citation type="submission" date="2015-04" db="EMBL/GenBank/DDBJ databases">
        <title>Genome sequence of Kerstersia gyiorum CG1.</title>
        <authorList>
            <person name="Greninger A.L."/>
            <person name="Kozyreva V."/>
            <person name="Chaturvedi V."/>
        </authorList>
    </citation>
    <scope>NUCLEOTIDE SEQUENCE [LARGE SCALE GENOMIC DNA]</scope>
    <source>
        <strain evidence="3 5">CG1</strain>
    </source>
</reference>
<dbReference type="RefSeq" id="WP_068372245.1">
    <property type="nucleotide sequence ID" value="NZ_CBCSEB010000001.1"/>
</dbReference>
<evidence type="ECO:0000256" key="1">
    <source>
        <dbReference type="SAM" id="Phobius"/>
    </source>
</evidence>
<dbReference type="GO" id="GO:0006508">
    <property type="term" value="P:proteolysis"/>
    <property type="evidence" value="ECO:0007669"/>
    <property type="project" value="UniProtKB-KW"/>
</dbReference>
<feature type="transmembrane region" description="Helical" evidence="1">
    <location>
        <begin position="28"/>
        <end position="61"/>
    </location>
</feature>
<dbReference type="STRING" id="206506.AAV32_11875"/>
<dbReference type="EMBL" id="SGWZ01000002">
    <property type="protein sequence ID" value="RZS70536.1"/>
    <property type="molecule type" value="Genomic_DNA"/>
</dbReference>
<evidence type="ECO:0000313" key="6">
    <source>
        <dbReference type="Proteomes" id="UP000292039"/>
    </source>
</evidence>
<dbReference type="GO" id="GO:0008233">
    <property type="term" value="F:peptidase activity"/>
    <property type="evidence" value="ECO:0007669"/>
    <property type="project" value="UniProtKB-KW"/>
</dbReference>
<dbReference type="Proteomes" id="UP000078084">
    <property type="component" value="Unassembled WGS sequence"/>
</dbReference>
<name>A0A171KQS9_9BURK</name>
<sequence>MWYWFGLAALTLIGEVMSGTFYLLLATLGLLGAGLVTLLGAGFAWQLLTFALVSLAGLMVLRRFGILRRKRGDPARSINLNLDIGQIVEVGSWSPQGTSRVTHRGAQWDAVPVDASAPLVSGSHRIVAVDGTRLVLAALT</sequence>
<accession>A0A171KQS9</accession>
<protein>
    <submittedName>
        <fullName evidence="4">Membrane protein implicated in regulation of membrane protease activity</fullName>
    </submittedName>
    <submittedName>
        <fullName evidence="3">NfeD-like family protein 1</fullName>
    </submittedName>
</protein>
<comment type="caution">
    <text evidence="3">The sequence shown here is derived from an EMBL/GenBank/DDBJ whole genome shotgun (WGS) entry which is preliminary data.</text>
</comment>
<dbReference type="InterPro" id="IPR002810">
    <property type="entry name" value="NfeD-like_C"/>
</dbReference>
<evidence type="ECO:0000259" key="2">
    <source>
        <dbReference type="Pfam" id="PF01957"/>
    </source>
</evidence>
<reference evidence="4 6" key="2">
    <citation type="submission" date="2019-02" db="EMBL/GenBank/DDBJ databases">
        <title>Genomic Encyclopedia of Type Strains, Phase IV (KMG-IV): sequencing the most valuable type-strain genomes for metagenomic binning, comparative biology and taxonomic classification.</title>
        <authorList>
            <person name="Goeker M."/>
        </authorList>
    </citation>
    <scope>NUCLEOTIDE SEQUENCE [LARGE SCALE GENOMIC DNA]</scope>
    <source>
        <strain evidence="4 6">DSM 16618</strain>
    </source>
</reference>
<keyword evidence="5" id="KW-1185">Reference proteome</keyword>
<keyword evidence="4" id="KW-0378">Hydrolase</keyword>
<dbReference type="AlphaFoldDB" id="A0A171KQS9"/>
<dbReference type="GeneID" id="99726601"/>
<dbReference type="Pfam" id="PF01957">
    <property type="entry name" value="NfeD"/>
    <property type="match status" value="1"/>
</dbReference>
<dbReference type="EMBL" id="LBNE01000008">
    <property type="protein sequence ID" value="KKO71246.1"/>
    <property type="molecule type" value="Genomic_DNA"/>
</dbReference>
<evidence type="ECO:0000313" key="5">
    <source>
        <dbReference type="Proteomes" id="UP000078084"/>
    </source>
</evidence>
<organism evidence="3 5">
    <name type="scientific">Kerstersia gyiorum</name>
    <dbReference type="NCBI Taxonomy" id="206506"/>
    <lineage>
        <taxon>Bacteria</taxon>
        <taxon>Pseudomonadati</taxon>
        <taxon>Pseudomonadota</taxon>
        <taxon>Betaproteobacteria</taxon>
        <taxon>Burkholderiales</taxon>
        <taxon>Alcaligenaceae</taxon>
        <taxon>Kerstersia</taxon>
    </lineage>
</organism>
<keyword evidence="1" id="KW-0812">Transmembrane</keyword>
<evidence type="ECO:0000313" key="4">
    <source>
        <dbReference type="EMBL" id="RZS70536.1"/>
    </source>
</evidence>
<gene>
    <name evidence="3" type="ORF">AAV32_11875</name>
    <name evidence="4" type="ORF">EV679_1943</name>
</gene>
<evidence type="ECO:0000313" key="3">
    <source>
        <dbReference type="EMBL" id="KKO71246.1"/>
    </source>
</evidence>
<dbReference type="Proteomes" id="UP000292039">
    <property type="component" value="Unassembled WGS sequence"/>
</dbReference>
<keyword evidence="1" id="KW-1133">Transmembrane helix</keyword>
<proteinExistence type="predicted"/>
<keyword evidence="1" id="KW-0472">Membrane</keyword>
<dbReference type="OrthoDB" id="5654021at2"/>
<feature type="domain" description="NfeD-like C-terminal" evidence="2">
    <location>
        <begin position="82"/>
        <end position="135"/>
    </location>
</feature>
<keyword evidence="4" id="KW-0645">Protease</keyword>